<dbReference type="PANTHER" id="PTHR31993">
    <property type="entry name" value="UBA-LIKE DOMAIN-CONTAINING PROTEIN 2"/>
    <property type="match status" value="1"/>
</dbReference>
<evidence type="ECO:0000256" key="3">
    <source>
        <dbReference type="SAM" id="SignalP"/>
    </source>
</evidence>
<evidence type="ECO:0000313" key="5">
    <source>
        <dbReference type="EMBL" id="KAA8585578.1"/>
    </source>
</evidence>
<feature type="compositionally biased region" description="Basic residues" evidence="2">
    <location>
        <begin position="185"/>
        <end position="198"/>
    </location>
</feature>
<keyword evidence="6" id="KW-1185">Reference proteome</keyword>
<dbReference type="InterPro" id="IPR054109">
    <property type="entry name" value="UBA_8"/>
</dbReference>
<evidence type="ECO:0000313" key="6">
    <source>
        <dbReference type="Proteomes" id="UP000327493"/>
    </source>
</evidence>
<feature type="signal peptide" evidence="3">
    <location>
        <begin position="1"/>
        <end position="16"/>
    </location>
</feature>
<evidence type="ECO:0000259" key="4">
    <source>
        <dbReference type="Pfam" id="PF22566"/>
    </source>
</evidence>
<gene>
    <name evidence="5" type="ORF">FQN60_004272</name>
</gene>
<feature type="chain" id="PRO_5023818924" description="UBA-like domain-containing protein" evidence="3">
    <location>
        <begin position="17"/>
        <end position="410"/>
    </location>
</feature>
<dbReference type="AlphaFoldDB" id="A0A5J5CT52"/>
<protein>
    <recommendedName>
        <fullName evidence="4">UBA-like domain-containing protein</fullName>
    </recommendedName>
</protein>
<evidence type="ECO:0000256" key="1">
    <source>
        <dbReference type="ARBA" id="ARBA00006090"/>
    </source>
</evidence>
<keyword evidence="3" id="KW-0732">Signal</keyword>
<feature type="non-terminal residue" evidence="5">
    <location>
        <position position="410"/>
    </location>
</feature>
<comment type="similarity">
    <text evidence="1">Belongs to the UBALD family.</text>
</comment>
<comment type="caution">
    <text evidence="5">The sequence shown here is derived from an EMBL/GenBank/DDBJ whole genome shotgun (WGS) entry which is preliminary data.</text>
</comment>
<feature type="region of interest" description="Disordered" evidence="2">
    <location>
        <begin position="134"/>
        <end position="154"/>
    </location>
</feature>
<dbReference type="PANTHER" id="PTHR31993:SF6">
    <property type="entry name" value="UBA-LIKE DOMAIN-CONTAINING PROTEIN 2"/>
    <property type="match status" value="1"/>
</dbReference>
<accession>A0A5J5CT52</accession>
<reference evidence="5 6" key="1">
    <citation type="submission" date="2019-08" db="EMBL/GenBank/DDBJ databases">
        <title>A chromosome-level genome assembly, high-density linkage maps, and genome scans reveal the genomic architecture of hybrid incompatibilities underlying speciation via character displacement in darters (Percidae: Etheostominae).</title>
        <authorList>
            <person name="Moran R.L."/>
            <person name="Catchen J.M."/>
            <person name="Fuller R.C."/>
        </authorList>
    </citation>
    <scope>NUCLEOTIDE SEQUENCE [LARGE SCALE GENOMIC DNA]</scope>
    <source>
        <strain evidence="5">EspeVRDwgs_2016</strain>
        <tissue evidence="5">Muscle</tissue>
    </source>
</reference>
<dbReference type="EMBL" id="VOFY01000015">
    <property type="protein sequence ID" value="KAA8585578.1"/>
    <property type="molecule type" value="Genomic_DNA"/>
</dbReference>
<feature type="compositionally biased region" description="Low complexity" evidence="2">
    <location>
        <begin position="142"/>
        <end position="154"/>
    </location>
</feature>
<dbReference type="CDD" id="cd14343">
    <property type="entry name" value="UBA_F100B_like"/>
    <property type="match status" value="1"/>
</dbReference>
<name>A0A5J5CT52_9PERO</name>
<dbReference type="SUPFAM" id="SSF46934">
    <property type="entry name" value="UBA-like"/>
    <property type="match status" value="1"/>
</dbReference>
<dbReference type="InterPro" id="IPR009060">
    <property type="entry name" value="UBA-like_sf"/>
</dbReference>
<evidence type="ECO:0000256" key="2">
    <source>
        <dbReference type="SAM" id="MobiDB-lite"/>
    </source>
</evidence>
<dbReference type="SUPFAM" id="SSF81995">
    <property type="entry name" value="beta-sandwich domain of Sec23/24"/>
    <property type="match status" value="1"/>
</dbReference>
<dbReference type="InterPro" id="IPR039310">
    <property type="entry name" value="UBALD1/2"/>
</dbReference>
<proteinExistence type="inferred from homology"/>
<organism evidence="5 6">
    <name type="scientific">Etheostoma spectabile</name>
    <name type="common">orangethroat darter</name>
    <dbReference type="NCBI Taxonomy" id="54343"/>
    <lineage>
        <taxon>Eukaryota</taxon>
        <taxon>Metazoa</taxon>
        <taxon>Chordata</taxon>
        <taxon>Craniata</taxon>
        <taxon>Vertebrata</taxon>
        <taxon>Euteleostomi</taxon>
        <taxon>Actinopterygii</taxon>
        <taxon>Neopterygii</taxon>
        <taxon>Teleostei</taxon>
        <taxon>Neoteleostei</taxon>
        <taxon>Acanthomorphata</taxon>
        <taxon>Eupercaria</taxon>
        <taxon>Perciformes</taxon>
        <taxon>Percoidei</taxon>
        <taxon>Percidae</taxon>
        <taxon>Etheostomatinae</taxon>
        <taxon>Etheostoma</taxon>
    </lineage>
</organism>
<feature type="region of interest" description="Disordered" evidence="2">
    <location>
        <begin position="172"/>
        <end position="215"/>
    </location>
</feature>
<feature type="domain" description="UBA-like" evidence="4">
    <location>
        <begin position="56"/>
        <end position="100"/>
    </location>
</feature>
<dbReference type="Proteomes" id="UP000327493">
    <property type="component" value="Chromosome 15"/>
</dbReference>
<dbReference type="Pfam" id="PF22566">
    <property type="entry name" value="UBA_8"/>
    <property type="match status" value="1"/>
</dbReference>
<sequence>MKILLLLLVEAAETQRWETGKQAGAGLKDLRRSENSIQQLRVAGKTVMSVNMDELRHQVMINQFVLTAGCAADQAKQLLQAAHWQFETALSSFFQEANIPSHHHQMMCTPRNTPATPPNFPDAITMFSKLRASDCGPGAGSGPSQASMACSPPAPSSTSGFSSFWASSPPSHQPAWLPPSSPTGHHMHHHHYHHHHHLQQTPMWPPVSQPSNSQQPPVVSLGNLIKFLVELGLIDFLCIDNQSVLVDDWLSSEIGLHAAVLHADYGDLESLKPERQSRAETCSPEPTRASPSRSCWRLDTEKGRRGSDHFFRYTVYCHSDKMGINSYQYRNHSVHLCLGVVLHELQDGASLACQGHCVTPPAAPRRSHSSFLPSPPVLSPSPSHTLSPVLCPVPDSLLDSRLVLDQAVAR</sequence>
<feature type="region of interest" description="Disordered" evidence="2">
    <location>
        <begin position="275"/>
        <end position="294"/>
    </location>
</feature>
<dbReference type="Gene3D" id="1.10.8.10">
    <property type="entry name" value="DNA helicase RuvA subunit, C-terminal domain"/>
    <property type="match status" value="1"/>
</dbReference>